<accession>A0ABY6DEK3</accession>
<dbReference type="CDD" id="cd00198">
    <property type="entry name" value="vWFA"/>
    <property type="match status" value="1"/>
</dbReference>
<gene>
    <name evidence="2" type="ORF">N7U68_08100</name>
</gene>
<dbReference type="InterPro" id="IPR010607">
    <property type="entry name" value="DUF1194"/>
</dbReference>
<evidence type="ECO:0000313" key="2">
    <source>
        <dbReference type="EMBL" id="UXX84587.1"/>
    </source>
</evidence>
<dbReference type="Gene3D" id="3.40.50.410">
    <property type="entry name" value="von Willebrand factor, type A domain"/>
    <property type="match status" value="1"/>
</dbReference>
<name>A0ABY6DEK3_9RHOB</name>
<protein>
    <submittedName>
        <fullName evidence="2">DUF1194 domain-containing protein</fullName>
    </submittedName>
</protein>
<sequence length="251" mass="27420">MQIAAGLSGMAMGMGMVAMLFLTMPVFQRSPTAQTLPELELHLVLAFDVSASVNDVEFARQRRGTAAALRAPSVMRAIRNAPGGVAMSVVQWSSIRRQASGLGWAWIQTDEETVAFARAVDAMPRRLEGGGTMIHAGLSYAAEQFDTAPHVARRQVIDLSGNGQTDDAIKLREVRDSLLRRGIVINALAIEEDTDDLTDYFHAEVIGGRQSFVITADDWNDFSRAMQIKLLREIRGAVFSSTPTVTQRASR</sequence>
<evidence type="ECO:0000313" key="3">
    <source>
        <dbReference type="Proteomes" id="UP001064087"/>
    </source>
</evidence>
<dbReference type="EMBL" id="CP106738">
    <property type="protein sequence ID" value="UXX84587.1"/>
    <property type="molecule type" value="Genomic_DNA"/>
</dbReference>
<keyword evidence="3" id="KW-1185">Reference proteome</keyword>
<dbReference type="InterPro" id="IPR036465">
    <property type="entry name" value="vWFA_dom_sf"/>
</dbReference>
<dbReference type="Proteomes" id="UP001064087">
    <property type="component" value="Chromosome"/>
</dbReference>
<dbReference type="PROSITE" id="PS50234">
    <property type="entry name" value="VWFA"/>
    <property type="match status" value="1"/>
</dbReference>
<reference evidence="2" key="1">
    <citation type="submission" date="2022-10" db="EMBL/GenBank/DDBJ databases">
        <title>Roseovarius pelagicus sp. nov., isolated from Arctic seawater.</title>
        <authorList>
            <person name="Hong Y.W."/>
            <person name="Hwang C.Y."/>
        </authorList>
    </citation>
    <scope>NUCLEOTIDE SEQUENCE</scope>
    <source>
        <strain evidence="2">HL-MP18</strain>
    </source>
</reference>
<evidence type="ECO:0000259" key="1">
    <source>
        <dbReference type="PROSITE" id="PS50234"/>
    </source>
</evidence>
<dbReference type="Pfam" id="PF06707">
    <property type="entry name" value="DUF1194"/>
    <property type="match status" value="1"/>
</dbReference>
<proteinExistence type="predicted"/>
<dbReference type="SUPFAM" id="SSF53300">
    <property type="entry name" value="vWA-like"/>
    <property type="match status" value="1"/>
</dbReference>
<feature type="domain" description="VWFA" evidence="1">
    <location>
        <begin position="42"/>
        <end position="234"/>
    </location>
</feature>
<dbReference type="RefSeq" id="WP_263048785.1">
    <property type="nucleotide sequence ID" value="NZ_CP106738.1"/>
</dbReference>
<organism evidence="2 3">
    <name type="scientific">Roseovarius pelagicus</name>
    <dbReference type="NCBI Taxonomy" id="2980108"/>
    <lineage>
        <taxon>Bacteria</taxon>
        <taxon>Pseudomonadati</taxon>
        <taxon>Pseudomonadota</taxon>
        <taxon>Alphaproteobacteria</taxon>
        <taxon>Rhodobacterales</taxon>
        <taxon>Roseobacteraceae</taxon>
        <taxon>Roseovarius</taxon>
    </lineage>
</organism>
<dbReference type="InterPro" id="IPR002035">
    <property type="entry name" value="VWF_A"/>
</dbReference>